<evidence type="ECO:0000256" key="1">
    <source>
        <dbReference type="SAM" id="MobiDB-lite"/>
    </source>
</evidence>
<reference evidence="4 5" key="1">
    <citation type="submission" date="2021-01" db="EMBL/GenBank/DDBJ databases">
        <title>Genomic Encyclopedia of Type Strains, Phase IV (KMG-IV): sequencing the most valuable type-strain genomes for metagenomic binning, comparative biology and taxonomic classification.</title>
        <authorList>
            <person name="Goeker M."/>
        </authorList>
    </citation>
    <scope>NUCLEOTIDE SEQUENCE [LARGE SCALE GENOMIC DNA]</scope>
    <source>
        <strain evidence="4 5">DSM 24834</strain>
    </source>
</reference>
<evidence type="ECO:0000313" key="5">
    <source>
        <dbReference type="Proteomes" id="UP001646157"/>
    </source>
</evidence>
<dbReference type="Pfam" id="PF00188">
    <property type="entry name" value="CAP"/>
    <property type="match status" value="1"/>
</dbReference>
<organism evidence="4 5">
    <name type="scientific">Rossellomorea pakistanensis</name>
    <dbReference type="NCBI Taxonomy" id="992288"/>
    <lineage>
        <taxon>Bacteria</taxon>
        <taxon>Bacillati</taxon>
        <taxon>Bacillota</taxon>
        <taxon>Bacilli</taxon>
        <taxon>Bacillales</taxon>
        <taxon>Bacillaceae</taxon>
        <taxon>Rossellomorea</taxon>
    </lineage>
</organism>
<feature type="chain" id="PRO_5045520221" evidence="2">
    <location>
        <begin position="27"/>
        <end position="264"/>
    </location>
</feature>
<proteinExistence type="predicted"/>
<evidence type="ECO:0000313" key="4">
    <source>
        <dbReference type="EMBL" id="MBM7584209.1"/>
    </source>
</evidence>
<protein>
    <submittedName>
        <fullName evidence="4">YkwD family protein</fullName>
    </submittedName>
</protein>
<accession>A0ABS2N8Y4</accession>
<feature type="signal peptide" evidence="2">
    <location>
        <begin position="1"/>
        <end position="26"/>
    </location>
</feature>
<dbReference type="InterPro" id="IPR014044">
    <property type="entry name" value="CAP_dom"/>
</dbReference>
<dbReference type="InterPro" id="IPR035940">
    <property type="entry name" value="CAP_sf"/>
</dbReference>
<dbReference type="CDD" id="cd05379">
    <property type="entry name" value="CAP_bacterial"/>
    <property type="match status" value="1"/>
</dbReference>
<dbReference type="NCBIfam" id="TIGR02909">
    <property type="entry name" value="spore_YkwD"/>
    <property type="match status" value="1"/>
</dbReference>
<feature type="domain" description="SCP" evidence="3">
    <location>
        <begin position="149"/>
        <end position="261"/>
    </location>
</feature>
<dbReference type="Gene3D" id="3.40.33.10">
    <property type="entry name" value="CAP"/>
    <property type="match status" value="1"/>
</dbReference>
<feature type="compositionally biased region" description="Polar residues" evidence="1">
    <location>
        <begin position="64"/>
        <end position="76"/>
    </location>
</feature>
<keyword evidence="5" id="KW-1185">Reference proteome</keyword>
<gene>
    <name evidence="4" type="ORF">JOC86_000746</name>
</gene>
<evidence type="ECO:0000259" key="3">
    <source>
        <dbReference type="Pfam" id="PF00188"/>
    </source>
</evidence>
<dbReference type="InterPro" id="IPR014258">
    <property type="entry name" value="CAP_domain_YkwD-like"/>
</dbReference>
<comment type="caution">
    <text evidence="4">The sequence shown here is derived from an EMBL/GenBank/DDBJ whole genome shotgun (WGS) entry which is preliminary data.</text>
</comment>
<dbReference type="PANTHER" id="PTHR31157:SF1">
    <property type="entry name" value="SCP DOMAIN-CONTAINING PROTEIN"/>
    <property type="match status" value="1"/>
</dbReference>
<feature type="compositionally biased region" description="Low complexity" evidence="1">
    <location>
        <begin position="86"/>
        <end position="122"/>
    </location>
</feature>
<dbReference type="SUPFAM" id="SSF55797">
    <property type="entry name" value="PR-1-like"/>
    <property type="match status" value="1"/>
</dbReference>
<dbReference type="Proteomes" id="UP001646157">
    <property type="component" value="Unassembled WGS sequence"/>
</dbReference>
<evidence type="ECO:0000256" key="2">
    <source>
        <dbReference type="SAM" id="SignalP"/>
    </source>
</evidence>
<dbReference type="PANTHER" id="PTHR31157">
    <property type="entry name" value="SCP DOMAIN-CONTAINING PROTEIN"/>
    <property type="match status" value="1"/>
</dbReference>
<keyword evidence="2" id="KW-0732">Signal</keyword>
<name>A0ABS2N8Y4_9BACI</name>
<dbReference type="RefSeq" id="WP_205168391.1">
    <property type="nucleotide sequence ID" value="NZ_JAFBDZ010000001.1"/>
</dbReference>
<sequence>MKKKMIISTATALTLLAAPFAGSADAAGNEKIDCQTKVYTYKYNGNSEEMNKWVQDILSKYQTQLQGNGQAPQQEKQAPVKDQAPKAEAPAPKQEAPKAEAPAPAPKQEAPKAEAPAPAPAKEQPKTEQPAKAESQNSQLSQFEQQVVELTNQERAKQGLPALKVDTELSKVAREKSKDMQAKNYFSHTSPTYGSPFDMMKQFGIEYSSAGENIAMGQRSPEEVVNAWMNSDGHRKNIMSSNFTHIGVGYVENGNYWTQMFIGK</sequence>
<feature type="region of interest" description="Disordered" evidence="1">
    <location>
        <begin position="64"/>
        <end position="141"/>
    </location>
</feature>
<dbReference type="EMBL" id="JAFBDZ010000001">
    <property type="protein sequence ID" value="MBM7584209.1"/>
    <property type="molecule type" value="Genomic_DNA"/>
</dbReference>